<dbReference type="InterPro" id="IPR001932">
    <property type="entry name" value="PPM-type_phosphatase-like_dom"/>
</dbReference>
<evidence type="ECO:0000256" key="3">
    <source>
        <dbReference type="SAM" id="Phobius"/>
    </source>
</evidence>
<comment type="caution">
    <text evidence="5">The sequence shown here is derived from an EMBL/GenBank/DDBJ whole genome shotgun (WGS) entry which is preliminary data.</text>
</comment>
<organism evidence="5 6">
    <name type="scientific">Aquipuribacter hungaricus</name>
    <dbReference type="NCBI Taxonomy" id="545624"/>
    <lineage>
        <taxon>Bacteria</taxon>
        <taxon>Bacillati</taxon>
        <taxon>Actinomycetota</taxon>
        <taxon>Actinomycetes</taxon>
        <taxon>Micrococcales</taxon>
        <taxon>Intrasporangiaceae</taxon>
        <taxon>Aquipuribacter</taxon>
    </lineage>
</organism>
<dbReference type="Pfam" id="PF07228">
    <property type="entry name" value="SpoIIE"/>
    <property type="match status" value="1"/>
</dbReference>
<keyword evidence="3" id="KW-0472">Membrane</keyword>
<evidence type="ECO:0000313" key="6">
    <source>
        <dbReference type="Proteomes" id="UP001595685"/>
    </source>
</evidence>
<proteinExistence type="predicted"/>
<evidence type="ECO:0000313" key="5">
    <source>
        <dbReference type="EMBL" id="MFC3687243.1"/>
    </source>
</evidence>
<dbReference type="Proteomes" id="UP001595685">
    <property type="component" value="Unassembled WGS sequence"/>
</dbReference>
<dbReference type="InterPro" id="IPR036457">
    <property type="entry name" value="PPM-type-like_dom_sf"/>
</dbReference>
<dbReference type="PANTHER" id="PTHR43156:SF2">
    <property type="entry name" value="STAGE II SPORULATION PROTEIN E"/>
    <property type="match status" value="1"/>
</dbReference>
<gene>
    <name evidence="5" type="ORF">ACFOLH_02680</name>
</gene>
<protein>
    <submittedName>
        <fullName evidence="5">PP2C family protein-serine/threonine phosphatase</fullName>
        <ecNumber evidence="5">3.1.3.16</ecNumber>
    </submittedName>
</protein>
<dbReference type="InterPro" id="IPR052016">
    <property type="entry name" value="Bact_Sigma-Reg"/>
</dbReference>
<feature type="region of interest" description="Disordered" evidence="2">
    <location>
        <begin position="355"/>
        <end position="393"/>
    </location>
</feature>
<name>A0ABV7WBQ5_9MICO</name>
<reference evidence="6" key="1">
    <citation type="journal article" date="2019" name="Int. J. Syst. Evol. Microbiol.">
        <title>The Global Catalogue of Microorganisms (GCM) 10K type strain sequencing project: providing services to taxonomists for standard genome sequencing and annotation.</title>
        <authorList>
            <consortium name="The Broad Institute Genomics Platform"/>
            <consortium name="The Broad Institute Genome Sequencing Center for Infectious Disease"/>
            <person name="Wu L."/>
            <person name="Ma J."/>
        </authorList>
    </citation>
    <scope>NUCLEOTIDE SEQUENCE [LARGE SCALE GENOMIC DNA]</scope>
    <source>
        <strain evidence="6">NCAIM B.02333</strain>
    </source>
</reference>
<accession>A0ABV7WBQ5</accession>
<feature type="domain" description="PPM-type phosphatase" evidence="4">
    <location>
        <begin position="140"/>
        <end position="350"/>
    </location>
</feature>
<keyword evidence="1 5" id="KW-0378">Hydrolase</keyword>
<dbReference type="EC" id="3.1.3.16" evidence="5"/>
<sequence length="393" mass="40257">MATTSPWTADRTAATRPLMAFLLPVLLMAVVLLADQIEGPKTAFVGVLVSAPLLAAVLGPPRTVVLVAVVTLLAAGAFGLVADDGFVWAQATRLGIIALLSVVAVVAAVERVRAERRLADADRVVAAVTEAIIRPLPPSVGGVGLASRYLGADAEAHVGGDFYEVLDTPHGVRVVMGDVRGKGLSAVRMANYVLGAFRAAARRDASLTDVVALLEDVVATEGSAEDFVTAVVLEVRDGTVHGVSCGHPPPVLLDGGAPRDAVLPVDVPLGLGAGGTAPAALPPGTSGLLLHSDGLTEARRPGGPFLDLDQVLRDLSGARGDRLLGGLVEAVRDHVGGRLRDDVALLWLDVGAVTAPRGPAGEDAEDAEDASRPGELEPAALRTGRRPLPPAAR</sequence>
<dbReference type="SMART" id="SM00331">
    <property type="entry name" value="PP2C_SIG"/>
    <property type="match status" value="1"/>
</dbReference>
<feature type="transmembrane region" description="Helical" evidence="3">
    <location>
        <begin position="18"/>
        <end position="37"/>
    </location>
</feature>
<feature type="transmembrane region" description="Helical" evidence="3">
    <location>
        <begin position="64"/>
        <end position="82"/>
    </location>
</feature>
<evidence type="ECO:0000256" key="2">
    <source>
        <dbReference type="SAM" id="MobiDB-lite"/>
    </source>
</evidence>
<dbReference type="GO" id="GO:0004722">
    <property type="term" value="F:protein serine/threonine phosphatase activity"/>
    <property type="evidence" value="ECO:0007669"/>
    <property type="project" value="UniProtKB-EC"/>
</dbReference>
<dbReference type="PANTHER" id="PTHR43156">
    <property type="entry name" value="STAGE II SPORULATION PROTEIN E-RELATED"/>
    <property type="match status" value="1"/>
</dbReference>
<feature type="transmembrane region" description="Helical" evidence="3">
    <location>
        <begin position="88"/>
        <end position="109"/>
    </location>
</feature>
<feature type="transmembrane region" description="Helical" evidence="3">
    <location>
        <begin position="43"/>
        <end position="59"/>
    </location>
</feature>
<dbReference type="EMBL" id="JBHRWW010000001">
    <property type="protein sequence ID" value="MFC3687243.1"/>
    <property type="molecule type" value="Genomic_DNA"/>
</dbReference>
<dbReference type="Gene3D" id="3.60.40.10">
    <property type="entry name" value="PPM-type phosphatase domain"/>
    <property type="match status" value="1"/>
</dbReference>
<keyword evidence="3" id="KW-0812">Transmembrane</keyword>
<keyword evidence="3" id="KW-1133">Transmembrane helix</keyword>
<dbReference type="RefSeq" id="WP_340292897.1">
    <property type="nucleotide sequence ID" value="NZ_JBBEOI010000087.1"/>
</dbReference>
<keyword evidence="6" id="KW-1185">Reference proteome</keyword>
<evidence type="ECO:0000259" key="4">
    <source>
        <dbReference type="SMART" id="SM00331"/>
    </source>
</evidence>
<evidence type="ECO:0000256" key="1">
    <source>
        <dbReference type="ARBA" id="ARBA00022801"/>
    </source>
</evidence>